<evidence type="ECO:0000313" key="4">
    <source>
        <dbReference type="Proteomes" id="UP001519287"/>
    </source>
</evidence>
<evidence type="ECO:0000256" key="2">
    <source>
        <dbReference type="SAM" id="SignalP"/>
    </source>
</evidence>
<organism evidence="3 4">
    <name type="scientific">Paenibacillus eucommiae</name>
    <dbReference type="NCBI Taxonomy" id="1355755"/>
    <lineage>
        <taxon>Bacteria</taxon>
        <taxon>Bacillati</taxon>
        <taxon>Bacillota</taxon>
        <taxon>Bacilli</taxon>
        <taxon>Bacillales</taxon>
        <taxon>Paenibacillaceae</taxon>
        <taxon>Paenibacillus</taxon>
    </lineage>
</organism>
<dbReference type="PROSITE" id="PS51257">
    <property type="entry name" value="PROKAR_LIPOPROTEIN"/>
    <property type="match status" value="1"/>
</dbReference>
<protein>
    <submittedName>
        <fullName evidence="3">Aldouronate transport system substrate-binding protein</fullName>
    </submittedName>
</protein>
<comment type="caution">
    <text evidence="3">The sequence shown here is derived from an EMBL/GenBank/DDBJ whole genome shotgun (WGS) entry which is preliminary data.</text>
</comment>
<dbReference type="InterPro" id="IPR050490">
    <property type="entry name" value="Bact_solute-bd_prot1"/>
</dbReference>
<evidence type="ECO:0000313" key="3">
    <source>
        <dbReference type="EMBL" id="MBP1988843.1"/>
    </source>
</evidence>
<dbReference type="SUPFAM" id="SSF53850">
    <property type="entry name" value="Periplasmic binding protein-like II"/>
    <property type="match status" value="1"/>
</dbReference>
<dbReference type="InterPro" id="IPR006059">
    <property type="entry name" value="SBP"/>
</dbReference>
<feature type="region of interest" description="Disordered" evidence="1">
    <location>
        <begin position="26"/>
        <end position="52"/>
    </location>
</feature>
<dbReference type="PANTHER" id="PTHR43649:SF17">
    <property type="entry name" value="ABC TRANSPORTER SOLUTE BINDING PROTEIN-SUGAR TRANSPORT"/>
    <property type="match status" value="1"/>
</dbReference>
<feature type="chain" id="PRO_5047368743" evidence="2">
    <location>
        <begin position="24"/>
        <end position="550"/>
    </location>
</feature>
<dbReference type="Gene3D" id="3.40.190.10">
    <property type="entry name" value="Periplasmic binding protein-like II"/>
    <property type="match status" value="2"/>
</dbReference>
<dbReference type="Pfam" id="PF01547">
    <property type="entry name" value="SBP_bac_1"/>
    <property type="match status" value="1"/>
</dbReference>
<dbReference type="PANTHER" id="PTHR43649">
    <property type="entry name" value="ARABINOSE-BINDING PROTEIN-RELATED"/>
    <property type="match status" value="1"/>
</dbReference>
<proteinExistence type="predicted"/>
<dbReference type="RefSeq" id="WP_209969338.1">
    <property type="nucleotide sequence ID" value="NZ_JAGGLB010000001.1"/>
</dbReference>
<dbReference type="EMBL" id="JAGGLB010000001">
    <property type="protein sequence ID" value="MBP1988843.1"/>
    <property type="molecule type" value="Genomic_DNA"/>
</dbReference>
<feature type="signal peptide" evidence="2">
    <location>
        <begin position="1"/>
        <end position="23"/>
    </location>
</feature>
<feature type="compositionally biased region" description="Low complexity" evidence="1">
    <location>
        <begin position="32"/>
        <end position="47"/>
    </location>
</feature>
<name>A0ABS4IMV4_9BACL</name>
<keyword evidence="4" id="KW-1185">Reference proteome</keyword>
<sequence length="550" mass="61775">MKKSLKLLSTLLVGVLAVGTVLTACSSKPDKGSSSPTPGSASPAVSSEPSKVPEKKVPLSLFMYGARVDGLNPSDNPIVNKVKEMTNTDLKVEMVPQADFDTKFKLMLASGSLPDIVQSSGTTDQSYEAARAGAFIDLKAYYDKSPIIQKYVTPEMMELSKDPVTGNYWRIPMAYDKAPQGSGVIARYDLVEKYNNGVWPESVEQWVDLMRVIKKANPTKSVFTNRNLGDALFSYGGTPIFDLYGANPYEFRIMNGKVVPNVVLPEYRAAVAVMRQLYTEGILDKDFASVTSDQYWAKIEKDLILLDSNATPGLLWNANHAANNIKDGRKYMFIPDLKKPPAELADMKYTYGFRNSPILTEGLFISSSSKDPDRAWKVIEAFTSDELVEDIFWGEEGKTFKVENGKKVPGLKALSEEWTRYSYYYAFVPGYEGAPDLGRAKTELALGEQYTKEVYDSIDHRMQKAMENGFGDLNGYVQPEAVALKQSESMQRINQFTVKTIMGELSIEQFDQEVAKWEKDYRGLMYDEMQKYLDTNKEMLRNMGIKRVDW</sequence>
<dbReference type="Proteomes" id="UP001519287">
    <property type="component" value="Unassembled WGS sequence"/>
</dbReference>
<accession>A0ABS4IMV4</accession>
<keyword evidence="2" id="KW-0732">Signal</keyword>
<gene>
    <name evidence="3" type="ORF">J2Z66_000438</name>
</gene>
<evidence type="ECO:0000256" key="1">
    <source>
        <dbReference type="SAM" id="MobiDB-lite"/>
    </source>
</evidence>
<reference evidence="3 4" key="1">
    <citation type="submission" date="2021-03" db="EMBL/GenBank/DDBJ databases">
        <title>Genomic Encyclopedia of Type Strains, Phase IV (KMG-IV): sequencing the most valuable type-strain genomes for metagenomic binning, comparative biology and taxonomic classification.</title>
        <authorList>
            <person name="Goeker M."/>
        </authorList>
    </citation>
    <scope>NUCLEOTIDE SEQUENCE [LARGE SCALE GENOMIC DNA]</scope>
    <source>
        <strain evidence="3 4">DSM 26048</strain>
    </source>
</reference>